<dbReference type="GO" id="GO:0004722">
    <property type="term" value="F:protein serine/threonine phosphatase activity"/>
    <property type="evidence" value="ECO:0007669"/>
    <property type="project" value="UniProtKB-EC"/>
</dbReference>
<keyword evidence="4" id="KW-0378">Hydrolase</keyword>
<feature type="domain" description="PPM-type phosphatase" evidence="9">
    <location>
        <begin position="2"/>
        <end position="242"/>
    </location>
</feature>
<evidence type="ECO:0000256" key="6">
    <source>
        <dbReference type="ARBA" id="ARBA00023211"/>
    </source>
</evidence>
<dbReference type="Pfam" id="PF13672">
    <property type="entry name" value="PP2C_2"/>
    <property type="match status" value="1"/>
</dbReference>
<dbReference type="NCBIfam" id="NF033484">
    <property type="entry name" value="Stp1_PP2C_phos"/>
    <property type="match status" value="1"/>
</dbReference>
<dbReference type="AlphaFoldDB" id="A0A4R2P596"/>
<comment type="catalytic activity">
    <reaction evidence="7">
        <text>O-phospho-L-seryl-[protein] + H2O = L-seryl-[protein] + phosphate</text>
        <dbReference type="Rhea" id="RHEA:20629"/>
        <dbReference type="Rhea" id="RHEA-COMP:9863"/>
        <dbReference type="Rhea" id="RHEA-COMP:11604"/>
        <dbReference type="ChEBI" id="CHEBI:15377"/>
        <dbReference type="ChEBI" id="CHEBI:29999"/>
        <dbReference type="ChEBI" id="CHEBI:43474"/>
        <dbReference type="ChEBI" id="CHEBI:83421"/>
        <dbReference type="EC" id="3.1.3.16"/>
    </reaction>
</comment>
<evidence type="ECO:0000259" key="9">
    <source>
        <dbReference type="PROSITE" id="PS51746"/>
    </source>
</evidence>
<comment type="catalytic activity">
    <reaction evidence="8">
        <text>O-phospho-L-threonyl-[protein] + H2O = L-threonyl-[protein] + phosphate</text>
        <dbReference type="Rhea" id="RHEA:47004"/>
        <dbReference type="Rhea" id="RHEA-COMP:11060"/>
        <dbReference type="Rhea" id="RHEA-COMP:11605"/>
        <dbReference type="ChEBI" id="CHEBI:15377"/>
        <dbReference type="ChEBI" id="CHEBI:30013"/>
        <dbReference type="ChEBI" id="CHEBI:43474"/>
        <dbReference type="ChEBI" id="CHEBI:61977"/>
        <dbReference type="EC" id="3.1.3.16"/>
    </reaction>
</comment>
<dbReference type="FunFam" id="3.60.40.10:FF:000002">
    <property type="entry name" value="Serine/threonine phosphatase stp"/>
    <property type="match status" value="1"/>
</dbReference>
<keyword evidence="5" id="KW-0904">Protein phosphatase</keyword>
<dbReference type="EMBL" id="SLXK01000012">
    <property type="protein sequence ID" value="TCP29131.1"/>
    <property type="molecule type" value="Genomic_DNA"/>
</dbReference>
<keyword evidence="3" id="KW-0479">Metal-binding</keyword>
<evidence type="ECO:0000256" key="4">
    <source>
        <dbReference type="ARBA" id="ARBA00022801"/>
    </source>
</evidence>
<proteinExistence type="predicted"/>
<evidence type="ECO:0000256" key="3">
    <source>
        <dbReference type="ARBA" id="ARBA00022723"/>
    </source>
</evidence>
<comment type="cofactor">
    <cofactor evidence="1">
        <name>Mn(2+)</name>
        <dbReference type="ChEBI" id="CHEBI:29035"/>
    </cofactor>
</comment>
<protein>
    <recommendedName>
        <fullName evidence="2">protein-serine/threonine phosphatase</fullName>
        <ecNumber evidence="2">3.1.3.16</ecNumber>
    </recommendedName>
</protein>
<sequence>MKSVFKTDKGKVRFHNEDSGGVFPHSRRLLAVVADGMGGHRAGDVASQMAIKFIQEKWEDVEGLQEQNDDGKWLNDVILAANKHLFNHSNQNEECRGMGTTIVAAICQKDVFVIGHVGDSRIYFLPAEGDFLQVTEDHTLVNEFVKSGQLSKEDAELHPQKHVIMRALGTEQDIEVDTKTIKWARGAKILLCSDGLSNKLSDEELNSILSSGQTLDEQASLMIEKANAAGGDDNITVTIIENTDGDDS</sequence>
<dbReference type="SMART" id="SM00331">
    <property type="entry name" value="PP2C_SIG"/>
    <property type="match status" value="1"/>
</dbReference>
<evidence type="ECO:0000313" key="11">
    <source>
        <dbReference type="Proteomes" id="UP000295416"/>
    </source>
</evidence>
<dbReference type="SUPFAM" id="SSF81606">
    <property type="entry name" value="PP2C-like"/>
    <property type="match status" value="1"/>
</dbReference>
<keyword evidence="11" id="KW-1185">Reference proteome</keyword>
<comment type="caution">
    <text evidence="10">The sequence shown here is derived from an EMBL/GenBank/DDBJ whole genome shotgun (WGS) entry which is preliminary data.</text>
</comment>
<accession>A0A4R2P596</accession>
<keyword evidence="6" id="KW-0464">Manganese</keyword>
<dbReference type="GO" id="GO:0046872">
    <property type="term" value="F:metal ion binding"/>
    <property type="evidence" value="ECO:0007669"/>
    <property type="project" value="UniProtKB-KW"/>
</dbReference>
<evidence type="ECO:0000256" key="7">
    <source>
        <dbReference type="ARBA" id="ARBA00047761"/>
    </source>
</evidence>
<evidence type="ECO:0000256" key="5">
    <source>
        <dbReference type="ARBA" id="ARBA00022912"/>
    </source>
</evidence>
<evidence type="ECO:0000256" key="2">
    <source>
        <dbReference type="ARBA" id="ARBA00013081"/>
    </source>
</evidence>
<dbReference type="PANTHER" id="PTHR47992">
    <property type="entry name" value="PROTEIN PHOSPHATASE"/>
    <property type="match status" value="1"/>
</dbReference>
<dbReference type="InterPro" id="IPR001932">
    <property type="entry name" value="PPM-type_phosphatase-like_dom"/>
</dbReference>
<dbReference type="InterPro" id="IPR015655">
    <property type="entry name" value="PP2C"/>
</dbReference>
<reference evidence="10 11" key="1">
    <citation type="submission" date="2019-03" db="EMBL/GenBank/DDBJ databases">
        <title>Genomic Encyclopedia of Type Strains, Phase IV (KMG-IV): sequencing the most valuable type-strain genomes for metagenomic binning, comparative biology and taxonomic classification.</title>
        <authorList>
            <person name="Goeker M."/>
        </authorList>
    </citation>
    <scope>NUCLEOTIDE SEQUENCE [LARGE SCALE GENOMIC DNA]</scope>
    <source>
        <strain evidence="10 11">DSM 19377</strain>
    </source>
</reference>
<dbReference type="PROSITE" id="PS51746">
    <property type="entry name" value="PPM_2"/>
    <property type="match status" value="1"/>
</dbReference>
<evidence type="ECO:0000256" key="8">
    <source>
        <dbReference type="ARBA" id="ARBA00048336"/>
    </source>
</evidence>
<dbReference type="Gene3D" id="3.60.40.10">
    <property type="entry name" value="PPM-type phosphatase domain"/>
    <property type="match status" value="1"/>
</dbReference>
<evidence type="ECO:0000313" key="10">
    <source>
        <dbReference type="EMBL" id="TCP29131.1"/>
    </source>
</evidence>
<dbReference type="OrthoDB" id="9801841at2"/>
<name>A0A4R2P596_9BACL</name>
<dbReference type="RefSeq" id="WP_132746024.1">
    <property type="nucleotide sequence ID" value="NZ_SLXK01000012.1"/>
</dbReference>
<gene>
    <name evidence="10" type="ORF">EV207_11256</name>
</gene>
<dbReference type="SMART" id="SM00332">
    <property type="entry name" value="PP2Cc"/>
    <property type="match status" value="1"/>
</dbReference>
<dbReference type="InterPro" id="IPR036457">
    <property type="entry name" value="PPM-type-like_dom_sf"/>
</dbReference>
<evidence type="ECO:0000256" key="1">
    <source>
        <dbReference type="ARBA" id="ARBA00001936"/>
    </source>
</evidence>
<organism evidence="10 11">
    <name type="scientific">Scopulibacillus darangshiensis</name>
    <dbReference type="NCBI Taxonomy" id="442528"/>
    <lineage>
        <taxon>Bacteria</taxon>
        <taxon>Bacillati</taxon>
        <taxon>Bacillota</taxon>
        <taxon>Bacilli</taxon>
        <taxon>Bacillales</taxon>
        <taxon>Sporolactobacillaceae</taxon>
        <taxon>Scopulibacillus</taxon>
    </lineage>
</organism>
<dbReference type="EC" id="3.1.3.16" evidence="2"/>
<dbReference type="CDD" id="cd00143">
    <property type="entry name" value="PP2Cc"/>
    <property type="match status" value="1"/>
</dbReference>
<dbReference type="Proteomes" id="UP000295416">
    <property type="component" value="Unassembled WGS sequence"/>
</dbReference>